<dbReference type="Gene3D" id="3.30.420.10">
    <property type="entry name" value="Ribonuclease H-like superfamily/Ribonuclease H"/>
    <property type="match status" value="1"/>
</dbReference>
<protein>
    <submittedName>
        <fullName evidence="2">IS3 family transposase</fullName>
    </submittedName>
</protein>
<sequence>LVIDRPNQVWCTDLTYIPMRRGFLYLAQVMDRATSKVLSWRASNTMDVEFCLEALEEALARYGGPEIFNTDQGGQFTSPRFTSVLQRAGVRISMDGRGRWMDNVFIERLWCSLKYDCVHLHAFETGSELRAGLSSWISYYNARRPHSAIAGCIPDEADGAAGMERLAA</sequence>
<reference evidence="2 3" key="1">
    <citation type="submission" date="2018-10" db="EMBL/GenBank/DDBJ databases">
        <title>Roseomonas sp. nov., isolated from feces of Tibetan antelopes in the Qinghai-Tibet plateau, China.</title>
        <authorList>
            <person name="Tian Z."/>
        </authorList>
    </citation>
    <scope>NUCLEOTIDE SEQUENCE [LARGE SCALE GENOMIC DNA]</scope>
    <source>
        <strain evidence="2 3">Z23</strain>
    </source>
</reference>
<dbReference type="InterPro" id="IPR012337">
    <property type="entry name" value="RNaseH-like_sf"/>
</dbReference>
<dbReference type="EMBL" id="RFLX01000067">
    <property type="protein sequence ID" value="RMI15269.1"/>
    <property type="molecule type" value="Genomic_DNA"/>
</dbReference>
<accession>A0ABX9VBQ7</accession>
<dbReference type="InterPro" id="IPR001584">
    <property type="entry name" value="Integrase_cat-core"/>
</dbReference>
<dbReference type="InterPro" id="IPR048020">
    <property type="entry name" value="Transpos_IS3"/>
</dbReference>
<keyword evidence="3" id="KW-1185">Reference proteome</keyword>
<comment type="caution">
    <text evidence="2">The sequence shown here is derived from an EMBL/GenBank/DDBJ whole genome shotgun (WGS) entry which is preliminary data.</text>
</comment>
<evidence type="ECO:0000259" key="1">
    <source>
        <dbReference type="PROSITE" id="PS50994"/>
    </source>
</evidence>
<evidence type="ECO:0000313" key="2">
    <source>
        <dbReference type="EMBL" id="RMI15269.1"/>
    </source>
</evidence>
<dbReference type="InterPro" id="IPR036397">
    <property type="entry name" value="RNaseH_sf"/>
</dbReference>
<organism evidence="2 3">
    <name type="scientific">Teichococcus wenyumeiae</name>
    <dbReference type="NCBI Taxonomy" id="2478470"/>
    <lineage>
        <taxon>Bacteria</taxon>
        <taxon>Pseudomonadati</taxon>
        <taxon>Pseudomonadota</taxon>
        <taxon>Alphaproteobacteria</taxon>
        <taxon>Acetobacterales</taxon>
        <taxon>Roseomonadaceae</taxon>
        <taxon>Roseomonas</taxon>
    </lineage>
</organism>
<dbReference type="Proteomes" id="UP000274097">
    <property type="component" value="Unassembled WGS sequence"/>
</dbReference>
<dbReference type="NCBIfam" id="NF033516">
    <property type="entry name" value="transpos_IS3"/>
    <property type="match status" value="1"/>
</dbReference>
<dbReference type="PANTHER" id="PTHR46889:SF4">
    <property type="entry name" value="TRANSPOSASE INSO FOR INSERTION SEQUENCE ELEMENT IS911B-RELATED"/>
    <property type="match status" value="1"/>
</dbReference>
<evidence type="ECO:0000313" key="3">
    <source>
        <dbReference type="Proteomes" id="UP000274097"/>
    </source>
</evidence>
<dbReference type="SUPFAM" id="SSF53098">
    <property type="entry name" value="Ribonuclease H-like"/>
    <property type="match status" value="1"/>
</dbReference>
<name>A0ABX9VBQ7_9PROT</name>
<proteinExistence type="predicted"/>
<dbReference type="PROSITE" id="PS50994">
    <property type="entry name" value="INTEGRASE"/>
    <property type="match status" value="1"/>
</dbReference>
<dbReference type="Pfam" id="PF00665">
    <property type="entry name" value="rve"/>
    <property type="match status" value="1"/>
</dbReference>
<dbReference type="PANTHER" id="PTHR46889">
    <property type="entry name" value="TRANSPOSASE INSF FOR INSERTION SEQUENCE IS3B-RELATED"/>
    <property type="match status" value="1"/>
</dbReference>
<feature type="domain" description="Integrase catalytic" evidence="1">
    <location>
        <begin position="2"/>
        <end position="162"/>
    </location>
</feature>
<feature type="non-terminal residue" evidence="2">
    <location>
        <position position="1"/>
    </location>
</feature>
<dbReference type="InterPro" id="IPR050900">
    <property type="entry name" value="Transposase_IS3/IS150/IS904"/>
</dbReference>
<dbReference type="RefSeq" id="WP_122140257.1">
    <property type="nucleotide sequence ID" value="NZ_RFLX01000067.1"/>
</dbReference>
<gene>
    <name evidence="2" type="ORF">EBE87_26475</name>
</gene>